<keyword evidence="3" id="KW-1185">Reference proteome</keyword>
<evidence type="ECO:0000313" key="2">
    <source>
        <dbReference type="EMBL" id="KAK2089806.1"/>
    </source>
</evidence>
<evidence type="ECO:0000256" key="1">
    <source>
        <dbReference type="SAM" id="MobiDB-lite"/>
    </source>
</evidence>
<comment type="caution">
    <text evidence="2">The sequence shown here is derived from an EMBL/GenBank/DDBJ whole genome shotgun (WGS) entry which is preliminary data.</text>
</comment>
<organism evidence="2 3">
    <name type="scientific">Saguinus oedipus</name>
    <name type="common">Cotton-top tamarin</name>
    <name type="synonym">Oedipomidas oedipus</name>
    <dbReference type="NCBI Taxonomy" id="9490"/>
    <lineage>
        <taxon>Eukaryota</taxon>
        <taxon>Metazoa</taxon>
        <taxon>Chordata</taxon>
        <taxon>Craniata</taxon>
        <taxon>Vertebrata</taxon>
        <taxon>Euteleostomi</taxon>
        <taxon>Mammalia</taxon>
        <taxon>Eutheria</taxon>
        <taxon>Euarchontoglires</taxon>
        <taxon>Primates</taxon>
        <taxon>Haplorrhini</taxon>
        <taxon>Platyrrhini</taxon>
        <taxon>Cebidae</taxon>
        <taxon>Callitrichinae</taxon>
        <taxon>Saguinus</taxon>
    </lineage>
</organism>
<feature type="non-terminal residue" evidence="2">
    <location>
        <position position="79"/>
    </location>
</feature>
<accession>A0ABQ9TYC5</accession>
<feature type="region of interest" description="Disordered" evidence="1">
    <location>
        <begin position="1"/>
        <end position="79"/>
    </location>
</feature>
<sequence length="79" mass="8467">MPRGPGSLYPSAGPSTSCQSQRMAFPYQPPQHQLPHSSPPSTSSHTPDPQYQLPHSSPPQHQLPHSSPPSTSSHTPDPP</sequence>
<feature type="compositionally biased region" description="Polar residues" evidence="1">
    <location>
        <begin position="13"/>
        <end position="22"/>
    </location>
</feature>
<proteinExistence type="predicted"/>
<gene>
    <name evidence="2" type="ORF">P7K49_032472</name>
</gene>
<reference evidence="2 3" key="1">
    <citation type="submission" date="2023-05" db="EMBL/GenBank/DDBJ databases">
        <title>B98-5 Cell Line De Novo Hybrid Assembly: An Optical Mapping Approach.</title>
        <authorList>
            <person name="Kananen K."/>
            <person name="Auerbach J.A."/>
            <person name="Kautto E."/>
            <person name="Blachly J.S."/>
        </authorList>
    </citation>
    <scope>NUCLEOTIDE SEQUENCE [LARGE SCALE GENOMIC DNA]</scope>
    <source>
        <strain evidence="2">B95-8</strain>
        <tissue evidence="2">Cell line</tissue>
    </source>
</reference>
<protein>
    <submittedName>
        <fullName evidence="2">Uncharacterized protein</fullName>
    </submittedName>
</protein>
<dbReference type="Proteomes" id="UP001266305">
    <property type="component" value="Unassembled WGS sequence"/>
</dbReference>
<feature type="compositionally biased region" description="Low complexity" evidence="1">
    <location>
        <begin position="30"/>
        <end position="79"/>
    </location>
</feature>
<dbReference type="EMBL" id="JASSZA010000018">
    <property type="protein sequence ID" value="KAK2089806.1"/>
    <property type="molecule type" value="Genomic_DNA"/>
</dbReference>
<evidence type="ECO:0000313" key="3">
    <source>
        <dbReference type="Proteomes" id="UP001266305"/>
    </source>
</evidence>
<name>A0ABQ9TYC5_SAGOE</name>